<dbReference type="AlphaFoldDB" id="A0A2Z5IPJ3"/>
<reference evidence="6" key="1">
    <citation type="journal article" date="2018" name="Microbiol. Resour. Announc.">
        <title>Complete Sequence and Annotation of the Mycoplasma phocidae Strain 105T Genome.</title>
        <authorList>
            <person name="Frasca S. Jr."/>
            <person name="Kutish G.F."/>
            <person name="Michaels D.L."/>
            <person name="Brown D.R."/>
        </authorList>
    </citation>
    <scope>NUCLEOTIDE SEQUENCE [LARGE SCALE GENOMIC DNA]</scope>
    <source>
        <strain evidence="6">105</strain>
    </source>
</reference>
<keyword evidence="2" id="KW-0233">DNA recombination</keyword>
<dbReference type="Pfam" id="PF11967">
    <property type="entry name" value="RecO_N"/>
    <property type="match status" value="1"/>
</dbReference>
<dbReference type="InterPro" id="IPR022572">
    <property type="entry name" value="DNA_rep/recomb_RecO_N"/>
</dbReference>
<accession>A0A2Z5IPJ3</accession>
<sequence length="219" mass="25505">MEYETRAIILNRQDINEYDEIISALSENGKITFFAPGVRKSTSKNNLNLQLYSLVNLEIIESKQKKLMPRLKRASLIKQIPINIMLKREYDDIKYFFSKITSSTKALIIIDAFLECIDYLAEAKNKVISYLLYKIIKVEGLAPRFDGCVECQRKEHLVDFEFHRGGFLCTFHSQSSKSISLLRSLYWLNTTYTSFSDSCSFYDASLIRKMLIQYLIEVI</sequence>
<dbReference type="RefSeq" id="WP_114190640.1">
    <property type="nucleotide sequence ID" value="NZ_CP029295.1"/>
</dbReference>
<dbReference type="GO" id="GO:0006310">
    <property type="term" value="P:DNA recombination"/>
    <property type="evidence" value="ECO:0007669"/>
    <property type="project" value="UniProtKB-KW"/>
</dbReference>
<dbReference type="SUPFAM" id="SSF57863">
    <property type="entry name" value="ArfGap/RecO-like zinc finger"/>
    <property type="match status" value="1"/>
</dbReference>
<gene>
    <name evidence="5" type="primary">recO</name>
    <name evidence="5" type="ORF">DA803_00185</name>
</gene>
<organism evidence="5 6">
    <name type="scientific">[Mycoplasma] phocae</name>
    <dbReference type="NCBI Taxonomy" id="142651"/>
    <lineage>
        <taxon>Bacteria</taxon>
        <taxon>Bacillati</taxon>
        <taxon>Mycoplasmatota</taxon>
        <taxon>Mycoplasmoidales</taxon>
        <taxon>Metamycoplasmataceae</taxon>
        <taxon>Metamycoplasma</taxon>
    </lineage>
</organism>
<keyword evidence="6" id="KW-1185">Reference proteome</keyword>
<dbReference type="PANTHER" id="PTHR33991:SF1">
    <property type="entry name" value="DNA REPAIR PROTEIN RECO"/>
    <property type="match status" value="1"/>
</dbReference>
<dbReference type="PANTHER" id="PTHR33991">
    <property type="entry name" value="DNA REPAIR PROTEIN RECO"/>
    <property type="match status" value="1"/>
</dbReference>
<keyword evidence="1" id="KW-0227">DNA damage</keyword>
<dbReference type="InterPro" id="IPR012340">
    <property type="entry name" value="NA-bd_OB-fold"/>
</dbReference>
<dbReference type="InterPro" id="IPR037278">
    <property type="entry name" value="ARFGAP/RecO"/>
</dbReference>
<evidence type="ECO:0000256" key="1">
    <source>
        <dbReference type="ARBA" id="ARBA00022763"/>
    </source>
</evidence>
<dbReference type="KEGG" id="mpho:DA803_00185"/>
<evidence type="ECO:0000256" key="2">
    <source>
        <dbReference type="ARBA" id="ARBA00023172"/>
    </source>
</evidence>
<dbReference type="Proteomes" id="UP000252477">
    <property type="component" value="Chromosome"/>
</dbReference>
<dbReference type="InterPro" id="IPR003717">
    <property type="entry name" value="RecO"/>
</dbReference>
<dbReference type="OrthoDB" id="404042at2"/>
<keyword evidence="3" id="KW-0234">DNA repair</keyword>
<evidence type="ECO:0000313" key="6">
    <source>
        <dbReference type="Proteomes" id="UP000252477"/>
    </source>
</evidence>
<protein>
    <submittedName>
        <fullName evidence="5">DNA repair protein RecO</fullName>
    </submittedName>
</protein>
<dbReference type="NCBIfam" id="TIGR00613">
    <property type="entry name" value="reco"/>
    <property type="match status" value="1"/>
</dbReference>
<dbReference type="GO" id="GO:0043590">
    <property type="term" value="C:bacterial nucleoid"/>
    <property type="evidence" value="ECO:0007669"/>
    <property type="project" value="TreeGrafter"/>
</dbReference>
<dbReference type="Gene3D" id="2.40.50.140">
    <property type="entry name" value="Nucleic acid-binding proteins"/>
    <property type="match status" value="1"/>
</dbReference>
<dbReference type="SUPFAM" id="SSF50249">
    <property type="entry name" value="Nucleic acid-binding proteins"/>
    <property type="match status" value="1"/>
</dbReference>
<evidence type="ECO:0000313" key="5">
    <source>
        <dbReference type="EMBL" id="AXE60520.1"/>
    </source>
</evidence>
<feature type="domain" description="DNA replication/recombination mediator RecO N-terminal" evidence="4">
    <location>
        <begin position="1"/>
        <end position="79"/>
    </location>
</feature>
<evidence type="ECO:0000256" key="3">
    <source>
        <dbReference type="ARBA" id="ARBA00023204"/>
    </source>
</evidence>
<evidence type="ECO:0000259" key="4">
    <source>
        <dbReference type="Pfam" id="PF11967"/>
    </source>
</evidence>
<dbReference type="EMBL" id="CP029295">
    <property type="protein sequence ID" value="AXE60520.1"/>
    <property type="molecule type" value="Genomic_DNA"/>
</dbReference>
<dbReference type="GO" id="GO:0006302">
    <property type="term" value="P:double-strand break repair"/>
    <property type="evidence" value="ECO:0007669"/>
    <property type="project" value="TreeGrafter"/>
</dbReference>
<proteinExistence type="predicted"/>
<name>A0A2Z5IPJ3_9BACT</name>